<dbReference type="PANTHER" id="PTHR43776:SF7">
    <property type="entry name" value="D,D-DIPEPTIDE TRANSPORT ATP-BINDING PROTEIN DDPF-RELATED"/>
    <property type="match status" value="1"/>
</dbReference>
<comment type="caution">
    <text evidence="6">The sequence shown here is derived from an EMBL/GenBank/DDBJ whole genome shotgun (WGS) entry which is preliminary data.</text>
</comment>
<dbReference type="GO" id="GO:0016887">
    <property type="term" value="F:ATP hydrolysis activity"/>
    <property type="evidence" value="ECO:0007669"/>
    <property type="project" value="InterPro"/>
</dbReference>
<dbReference type="Gene3D" id="3.40.50.300">
    <property type="entry name" value="P-loop containing nucleotide triphosphate hydrolases"/>
    <property type="match status" value="1"/>
</dbReference>
<evidence type="ECO:0000313" key="7">
    <source>
        <dbReference type="Proteomes" id="UP000278962"/>
    </source>
</evidence>
<proteinExistence type="inferred from homology"/>
<keyword evidence="3" id="KW-0547">Nucleotide-binding</keyword>
<dbReference type="InterPro" id="IPR013563">
    <property type="entry name" value="Oligopep_ABC_C"/>
</dbReference>
<organism evidence="6 7">
    <name type="scientific">Solirubrobacter pauli</name>
    <dbReference type="NCBI Taxonomy" id="166793"/>
    <lineage>
        <taxon>Bacteria</taxon>
        <taxon>Bacillati</taxon>
        <taxon>Actinomycetota</taxon>
        <taxon>Thermoleophilia</taxon>
        <taxon>Solirubrobacterales</taxon>
        <taxon>Solirubrobacteraceae</taxon>
        <taxon>Solirubrobacter</taxon>
    </lineage>
</organism>
<accession>A0A660LBV2</accession>
<feature type="domain" description="ABC transporter" evidence="5">
    <location>
        <begin position="13"/>
        <end position="268"/>
    </location>
</feature>
<dbReference type="OrthoDB" id="9784450at2"/>
<protein>
    <submittedName>
        <fullName evidence="6">Peptide/nickel transport system ATP-binding protein</fullName>
    </submittedName>
</protein>
<dbReference type="InterPro" id="IPR027417">
    <property type="entry name" value="P-loop_NTPase"/>
</dbReference>
<dbReference type="Pfam" id="PF00005">
    <property type="entry name" value="ABC_tran"/>
    <property type="match status" value="1"/>
</dbReference>
<reference evidence="6 7" key="1">
    <citation type="submission" date="2018-10" db="EMBL/GenBank/DDBJ databases">
        <title>Genomic Encyclopedia of Archaeal and Bacterial Type Strains, Phase II (KMG-II): from individual species to whole genera.</title>
        <authorList>
            <person name="Goeker M."/>
        </authorList>
    </citation>
    <scope>NUCLEOTIDE SEQUENCE [LARGE SCALE GENOMIC DNA]</scope>
    <source>
        <strain evidence="6 7">DSM 14954</strain>
    </source>
</reference>
<dbReference type="PROSITE" id="PS00211">
    <property type="entry name" value="ABC_TRANSPORTER_1"/>
    <property type="match status" value="1"/>
</dbReference>
<dbReference type="PROSITE" id="PS50893">
    <property type="entry name" value="ABC_TRANSPORTER_2"/>
    <property type="match status" value="1"/>
</dbReference>
<dbReference type="GO" id="GO:0055085">
    <property type="term" value="P:transmembrane transport"/>
    <property type="evidence" value="ECO:0007669"/>
    <property type="project" value="UniProtKB-ARBA"/>
</dbReference>
<dbReference type="RefSeq" id="WP_121250238.1">
    <property type="nucleotide sequence ID" value="NZ_RBIL01000001.1"/>
</dbReference>
<dbReference type="GO" id="GO:0015833">
    <property type="term" value="P:peptide transport"/>
    <property type="evidence" value="ECO:0007669"/>
    <property type="project" value="InterPro"/>
</dbReference>
<evidence type="ECO:0000313" key="6">
    <source>
        <dbReference type="EMBL" id="RKQ92547.1"/>
    </source>
</evidence>
<dbReference type="Pfam" id="PF08352">
    <property type="entry name" value="oligo_HPY"/>
    <property type="match status" value="1"/>
</dbReference>
<keyword evidence="4 6" id="KW-0067">ATP-binding</keyword>
<dbReference type="SUPFAM" id="SSF52540">
    <property type="entry name" value="P-loop containing nucleoside triphosphate hydrolases"/>
    <property type="match status" value="1"/>
</dbReference>
<evidence type="ECO:0000256" key="4">
    <source>
        <dbReference type="ARBA" id="ARBA00022840"/>
    </source>
</evidence>
<dbReference type="SMART" id="SM00382">
    <property type="entry name" value="AAA"/>
    <property type="match status" value="1"/>
</dbReference>
<gene>
    <name evidence="6" type="ORF">C8N24_2398</name>
</gene>
<name>A0A660LBV2_9ACTN</name>
<dbReference type="AlphaFoldDB" id="A0A660LBV2"/>
<evidence type="ECO:0000256" key="2">
    <source>
        <dbReference type="ARBA" id="ARBA00022448"/>
    </source>
</evidence>
<dbReference type="PANTHER" id="PTHR43776">
    <property type="entry name" value="TRANSPORT ATP-BINDING PROTEIN"/>
    <property type="match status" value="1"/>
</dbReference>
<keyword evidence="7" id="KW-1185">Reference proteome</keyword>
<dbReference type="GO" id="GO:0005524">
    <property type="term" value="F:ATP binding"/>
    <property type="evidence" value="ECO:0007669"/>
    <property type="project" value="UniProtKB-KW"/>
</dbReference>
<dbReference type="CDD" id="cd03257">
    <property type="entry name" value="ABC_NikE_OppD_transporters"/>
    <property type="match status" value="1"/>
</dbReference>
<evidence type="ECO:0000259" key="5">
    <source>
        <dbReference type="PROSITE" id="PS50893"/>
    </source>
</evidence>
<keyword evidence="2" id="KW-0813">Transport</keyword>
<evidence type="ECO:0000256" key="3">
    <source>
        <dbReference type="ARBA" id="ARBA00022741"/>
    </source>
</evidence>
<evidence type="ECO:0000256" key="1">
    <source>
        <dbReference type="ARBA" id="ARBA00005417"/>
    </source>
</evidence>
<dbReference type="InterPro" id="IPR003439">
    <property type="entry name" value="ABC_transporter-like_ATP-bd"/>
</dbReference>
<dbReference type="Proteomes" id="UP000278962">
    <property type="component" value="Unassembled WGS sequence"/>
</dbReference>
<dbReference type="InterPro" id="IPR003593">
    <property type="entry name" value="AAA+_ATPase"/>
</dbReference>
<dbReference type="NCBIfam" id="TIGR01727">
    <property type="entry name" value="oligo_HPY"/>
    <property type="match status" value="1"/>
</dbReference>
<dbReference type="InterPro" id="IPR017871">
    <property type="entry name" value="ABC_transporter-like_CS"/>
</dbReference>
<sequence length="426" mass="46596">MSAPVATKNLIEVRDLEVHFGIASSFKSRLTGRGGATVKAVDGVSFDLQEGEVLGLVGESGSGKTTLGRALLGLVRPTAGSVKLRGEELVGLPERELRPKRRHLQMVFQDPHASLNPGMRLQTALAHPLQIHKLTKGDAETEARVRETLELVGLSPTERFAESFPSDLSGGQKQRAAIARAIITSPDLVVADEPVSMLDMSVRAKILDLMIDLKQRMGLTYVYVTHDLASAKFFCDRVAIMYLGRIVEIGTVDEIFDDPKHPYTQALIRAIPEPNPDKALPRDLPRGEIPDAARPPLGCSFHPRCPKAFEICGWESRDLRAILEERWVQGGEDLYNAERPLVGDLEKLNVGDHDAFVPAGSGKDPGTLLATLEKIRDEEPDEPLWKGVKAMSAEAHGVRVTFEPGIDPPLYETTGSRAACLLYKPD</sequence>
<comment type="similarity">
    <text evidence="1">Belongs to the ABC transporter superfamily.</text>
</comment>
<dbReference type="InterPro" id="IPR050319">
    <property type="entry name" value="ABC_transp_ATP-bind"/>
</dbReference>
<dbReference type="FunFam" id="3.40.50.300:FF:000016">
    <property type="entry name" value="Oligopeptide ABC transporter ATP-binding component"/>
    <property type="match status" value="1"/>
</dbReference>
<dbReference type="EMBL" id="RBIL01000001">
    <property type="protein sequence ID" value="RKQ92547.1"/>
    <property type="molecule type" value="Genomic_DNA"/>
</dbReference>